<accession>A0A1Y0HI34</accession>
<protein>
    <recommendedName>
        <fullName evidence="3">Antitoxin</fullName>
    </recommendedName>
</protein>
<dbReference type="OrthoDB" id="5348484at2"/>
<name>A0A1Y0HI34_9BACT</name>
<evidence type="ECO:0008006" key="3">
    <source>
        <dbReference type="Google" id="ProtNLM"/>
    </source>
</evidence>
<dbReference type="Proteomes" id="UP000196005">
    <property type="component" value="Chromosome"/>
</dbReference>
<evidence type="ECO:0000313" key="1">
    <source>
        <dbReference type="EMBL" id="ARU47672.1"/>
    </source>
</evidence>
<proteinExistence type="predicted"/>
<evidence type="ECO:0000313" key="2">
    <source>
        <dbReference type="Proteomes" id="UP000196005"/>
    </source>
</evidence>
<organism evidence="1 2">
    <name type="scientific">Sulfurospirillum diekertiae</name>
    <dbReference type="NCBI Taxonomy" id="1854492"/>
    <lineage>
        <taxon>Bacteria</taxon>
        <taxon>Pseudomonadati</taxon>
        <taxon>Campylobacterota</taxon>
        <taxon>Epsilonproteobacteria</taxon>
        <taxon>Campylobacterales</taxon>
        <taxon>Sulfurospirillaceae</taxon>
        <taxon>Sulfurospirillum</taxon>
    </lineage>
</organism>
<dbReference type="AlphaFoldDB" id="A0A1Y0HI34"/>
<dbReference type="KEGG" id="suls:Sdiek1_0496"/>
<dbReference type="EMBL" id="CP021416">
    <property type="protein sequence ID" value="ARU47672.1"/>
    <property type="molecule type" value="Genomic_DNA"/>
</dbReference>
<sequence length="100" mass="11462">MLTYKPNELMSSTDVAKNFGSVLAKLASHEVAKIGVLKNNKLDFVIMRNDEIDELVQQEIARLKFEEDKKFVASQVQKLKNNEAIFYSREEVEKLLSNEA</sequence>
<gene>
    <name evidence="1" type="ORF">Sdiek1_0496</name>
</gene>
<reference evidence="2" key="1">
    <citation type="submission" date="2017-05" db="EMBL/GenBank/DDBJ databases">
        <title>Dechlorination kinetics govern the competition between two new strains of the genus Sulfurospirillum.</title>
        <authorList>
            <person name="Buttet G.F."/>
            <person name="Murray A.M."/>
            <person name="Goris T."/>
            <person name="Burion M."/>
            <person name="Lin B."/>
            <person name="Rolle M."/>
            <person name="Maillard J."/>
        </authorList>
    </citation>
    <scope>NUCLEOTIDE SEQUENCE [LARGE SCALE GENOMIC DNA]</scope>
    <source>
        <strain evidence="2">SL2-1</strain>
    </source>
</reference>
<keyword evidence="2" id="KW-1185">Reference proteome</keyword>
<dbReference type="RefSeq" id="WP_087437739.1">
    <property type="nucleotide sequence ID" value="NZ_CP021416.1"/>
</dbReference>